<dbReference type="InterPro" id="IPR052729">
    <property type="entry name" value="Acyl/Acetyltrans_Enzymes"/>
</dbReference>
<dbReference type="GO" id="GO:0016747">
    <property type="term" value="F:acyltransferase activity, transferring groups other than amino-acyl groups"/>
    <property type="evidence" value="ECO:0007669"/>
    <property type="project" value="InterPro"/>
</dbReference>
<reference evidence="2 3" key="1">
    <citation type="submission" date="2016-10" db="EMBL/GenBank/DDBJ databases">
        <authorList>
            <person name="de Groot N.N."/>
        </authorList>
    </citation>
    <scope>NUCLEOTIDE SEQUENCE [LARGE SCALE GENOMIC DNA]</scope>
    <source>
        <strain evidence="2 3">DSM 26656</strain>
    </source>
</reference>
<evidence type="ECO:0000313" key="2">
    <source>
        <dbReference type="EMBL" id="SEF43079.1"/>
    </source>
</evidence>
<dbReference type="AlphaFoldDB" id="A0A1H5RXL8"/>
<keyword evidence="3" id="KW-1185">Reference proteome</keyword>
<dbReference type="PROSITE" id="PS51186">
    <property type="entry name" value="GNAT"/>
    <property type="match status" value="1"/>
</dbReference>
<dbReference type="Pfam" id="PF13508">
    <property type="entry name" value="Acetyltransf_7"/>
    <property type="match status" value="1"/>
</dbReference>
<dbReference type="Gene3D" id="3.40.630.90">
    <property type="match status" value="1"/>
</dbReference>
<accession>A0A1H5RXL8</accession>
<dbReference type="Proteomes" id="UP000236743">
    <property type="component" value="Unassembled WGS sequence"/>
</dbReference>
<protein>
    <recommendedName>
        <fullName evidence="1">N-acetyltransferase domain-containing protein</fullName>
    </recommendedName>
</protein>
<dbReference type="RefSeq" id="WP_103870491.1">
    <property type="nucleotide sequence ID" value="NZ_FNUY01000001.1"/>
</dbReference>
<dbReference type="OrthoDB" id="8453373at2"/>
<dbReference type="InterPro" id="IPR000182">
    <property type="entry name" value="GNAT_dom"/>
</dbReference>
<evidence type="ECO:0000259" key="1">
    <source>
        <dbReference type="PROSITE" id="PS51186"/>
    </source>
</evidence>
<dbReference type="InterPro" id="IPR016181">
    <property type="entry name" value="Acyl_CoA_acyltransferase"/>
</dbReference>
<dbReference type="EMBL" id="FNUY01000001">
    <property type="protein sequence ID" value="SEF43079.1"/>
    <property type="molecule type" value="Genomic_DNA"/>
</dbReference>
<dbReference type="PANTHER" id="PTHR47237:SF2">
    <property type="entry name" value="BLL4206 PROTEIN"/>
    <property type="match status" value="1"/>
</dbReference>
<dbReference type="CDD" id="cd04301">
    <property type="entry name" value="NAT_SF"/>
    <property type="match status" value="1"/>
</dbReference>
<name>A0A1H5RXL8_9HYPH</name>
<feature type="domain" description="N-acetyltransferase" evidence="1">
    <location>
        <begin position="10"/>
        <end position="140"/>
    </location>
</feature>
<proteinExistence type="predicted"/>
<sequence>MSEAIVEPALSLRAAEPGDAAACQRLSKAVSWPHRAEDCALAIRLGRGIVATLDGTIVATAMSWPYGDSHATLGMIIVDPGHQGAGIGKRLMQALFAEVAGRSLLLNATVAGRPLYEKTGFVPCGGVHQHQGVVPAVPAPALNQSERLRAGSPADLALLAGLDTAASGLPRDKVLAALLEYGESVVLEREGVAVGFSILRRFGRGFAIGPVIADDIASARLLTAHWLHSKQGEFVRIDLLAGAGLDGFLVEYGLACVGVVETMVRGDKPVPAGPSKIYAIINQALG</sequence>
<dbReference type="Gene3D" id="3.40.630.30">
    <property type="match status" value="1"/>
</dbReference>
<dbReference type="InterPro" id="IPR041496">
    <property type="entry name" value="YitH/HolE_GNAT"/>
</dbReference>
<dbReference type="SUPFAM" id="SSF55729">
    <property type="entry name" value="Acyl-CoA N-acyltransferases (Nat)"/>
    <property type="match status" value="1"/>
</dbReference>
<evidence type="ECO:0000313" key="3">
    <source>
        <dbReference type="Proteomes" id="UP000236743"/>
    </source>
</evidence>
<dbReference type="Pfam" id="PF18014">
    <property type="entry name" value="Acetyltransf_18"/>
    <property type="match status" value="1"/>
</dbReference>
<gene>
    <name evidence="2" type="ORF">SAMN04488115_10164</name>
</gene>
<dbReference type="PANTHER" id="PTHR47237">
    <property type="entry name" value="SLL0310 PROTEIN"/>
    <property type="match status" value="1"/>
</dbReference>
<organism evidence="2 3">
    <name type="scientific">Bosea lathyri</name>
    <dbReference type="NCBI Taxonomy" id="1036778"/>
    <lineage>
        <taxon>Bacteria</taxon>
        <taxon>Pseudomonadati</taxon>
        <taxon>Pseudomonadota</taxon>
        <taxon>Alphaproteobacteria</taxon>
        <taxon>Hyphomicrobiales</taxon>
        <taxon>Boseaceae</taxon>
        <taxon>Bosea</taxon>
    </lineage>
</organism>